<comment type="caution">
    <text evidence="10">The sequence shown here is derived from an EMBL/GenBank/DDBJ whole genome shotgun (WGS) entry which is preliminary data.</text>
</comment>
<comment type="subcellular location">
    <subcellularLocation>
        <location evidence="1">Nucleus</location>
    </subcellularLocation>
</comment>
<gene>
    <name evidence="10" type="ORF">FAGAP_2272</name>
</gene>
<evidence type="ECO:0000313" key="11">
    <source>
        <dbReference type="Proteomes" id="UP000737391"/>
    </source>
</evidence>
<evidence type="ECO:0000256" key="1">
    <source>
        <dbReference type="ARBA" id="ARBA00004123"/>
    </source>
</evidence>
<feature type="compositionally biased region" description="Low complexity" evidence="7">
    <location>
        <begin position="289"/>
        <end position="306"/>
    </location>
</feature>
<dbReference type="PANTHER" id="PTHR11842">
    <property type="entry name" value="MITOTIC SPINDLE ASSEMBLY CHECKPOINT PROTEIN MAD2"/>
    <property type="match status" value="1"/>
</dbReference>
<keyword evidence="11" id="KW-1185">Reference proteome</keyword>
<dbReference type="Pfam" id="PF02301">
    <property type="entry name" value="HORMA"/>
    <property type="match status" value="1"/>
</dbReference>
<evidence type="ECO:0000256" key="7">
    <source>
        <dbReference type="SAM" id="MobiDB-lite"/>
    </source>
</evidence>
<feature type="transmembrane region" description="Helical" evidence="8">
    <location>
        <begin position="76"/>
        <end position="99"/>
    </location>
</feature>
<dbReference type="FunFam" id="3.30.900.10:FF:000002">
    <property type="entry name" value="Mitotic spindle assembly checkpoint protein MAD2A"/>
    <property type="match status" value="1"/>
</dbReference>
<feature type="region of interest" description="Disordered" evidence="7">
    <location>
        <begin position="542"/>
        <end position="568"/>
    </location>
</feature>
<keyword evidence="3" id="KW-0132">Cell division</keyword>
<keyword evidence="8" id="KW-0472">Membrane</keyword>
<evidence type="ECO:0000256" key="6">
    <source>
        <dbReference type="ARBA" id="ARBA00023306"/>
    </source>
</evidence>
<dbReference type="GO" id="GO:0005737">
    <property type="term" value="C:cytoplasm"/>
    <property type="evidence" value="ECO:0007669"/>
    <property type="project" value="TreeGrafter"/>
</dbReference>
<dbReference type="Proteomes" id="UP000737391">
    <property type="component" value="Unassembled WGS sequence"/>
</dbReference>
<evidence type="ECO:0000256" key="4">
    <source>
        <dbReference type="ARBA" id="ARBA00022776"/>
    </source>
</evidence>
<feature type="transmembrane region" description="Helical" evidence="8">
    <location>
        <begin position="47"/>
        <end position="70"/>
    </location>
</feature>
<keyword evidence="5" id="KW-0539">Nucleus</keyword>
<feature type="transmembrane region" description="Helical" evidence="8">
    <location>
        <begin position="214"/>
        <end position="231"/>
    </location>
</feature>
<dbReference type="GO" id="GO:0005654">
    <property type="term" value="C:nucleoplasm"/>
    <property type="evidence" value="ECO:0007669"/>
    <property type="project" value="TreeGrafter"/>
</dbReference>
<dbReference type="GO" id="GO:0051301">
    <property type="term" value="P:cell division"/>
    <property type="evidence" value="ECO:0007669"/>
    <property type="project" value="UniProtKB-KW"/>
</dbReference>
<dbReference type="OrthoDB" id="1806at2759"/>
<feature type="domain" description="HORMA" evidence="9">
    <location>
        <begin position="443"/>
        <end position="645"/>
    </location>
</feature>
<dbReference type="PROSITE" id="PS50815">
    <property type="entry name" value="HORMA"/>
    <property type="match status" value="1"/>
</dbReference>
<feature type="compositionally biased region" description="Polar residues" evidence="7">
    <location>
        <begin position="377"/>
        <end position="401"/>
    </location>
</feature>
<evidence type="ECO:0000256" key="2">
    <source>
        <dbReference type="ARBA" id="ARBA00010348"/>
    </source>
</evidence>
<dbReference type="Gene3D" id="3.30.900.10">
    <property type="entry name" value="HORMA domain"/>
    <property type="match status" value="1"/>
</dbReference>
<keyword evidence="6" id="KW-0131">Cell cycle</keyword>
<evidence type="ECO:0000256" key="3">
    <source>
        <dbReference type="ARBA" id="ARBA00022618"/>
    </source>
</evidence>
<organism evidence="10 11">
    <name type="scientific">Fusarium agapanthi</name>
    <dbReference type="NCBI Taxonomy" id="1803897"/>
    <lineage>
        <taxon>Eukaryota</taxon>
        <taxon>Fungi</taxon>
        <taxon>Dikarya</taxon>
        <taxon>Ascomycota</taxon>
        <taxon>Pezizomycotina</taxon>
        <taxon>Sordariomycetes</taxon>
        <taxon>Hypocreomycetidae</taxon>
        <taxon>Hypocreales</taxon>
        <taxon>Nectriaceae</taxon>
        <taxon>Fusarium</taxon>
        <taxon>Fusarium fujikuroi species complex</taxon>
    </lineage>
</organism>
<evidence type="ECO:0000256" key="5">
    <source>
        <dbReference type="ARBA" id="ARBA00023242"/>
    </source>
</evidence>
<feature type="region of interest" description="Disordered" evidence="7">
    <location>
        <begin position="274"/>
        <end position="306"/>
    </location>
</feature>
<comment type="similarity">
    <text evidence="2">Belongs to the MAD2 family.</text>
</comment>
<sequence length="651" mass="73141">MNTRSEPLCSLEGRSDFYGFGIRAAFYAQWLGSLLIEYLSEENLADLRFISIFSSAAASISLVIGVAYNSLEPLDIYFLLLLAMGFYIFQMPLYIWRILTRCQAHLDLFQLSKESHGRFYHLMSLTVLSANVSIGTWYFTSFLPQLGRDCRDLVFLFGKVNLESQGYTTAGSIFFIGILVAIGGLIFLNACCSITKSSSRYRRARSRNIWQLRILRAISGFIVFTFLVLSIELPIRWNHIRGVNDFTTVAQLLPLMLTIGIFLRSWAVYASGAKDTSGGRRRRRPPSTPTSSSLTSTSISTTSSGNSSQVIGYYYIYPADHNDEEDPQYDNDDYYDYYNEYNTNYNYSNTAEEDEAQIQWPQGVHFSRCSVTSVNPAAQTLGTPSTPQPQVNKTTNSPNSTRHNRQLIPFIPIDIPVALKMSSKEASKSKDKDKSKVHKLSLKGSARLVAEFFQYSIHSILFQRGVYPAEDFTVVKKYGLNMLVSADDQVKAYIKKIMSQLDKWMVGGKISKLVIVITDKDTGEHVERWQFDVQIFQPVKKSKSSKSSSKDQENAAPAGSAPTAPEKTETEIQAEIAAIFRQITASVTFLPQLSGDCTFNVLVYADADSEVPVEWGDSDAKEIENGEKVQLRGFSTANHRVDTLVSYRFTD</sequence>
<keyword evidence="4" id="KW-0498">Mitosis</keyword>
<feature type="region of interest" description="Disordered" evidence="7">
    <location>
        <begin position="377"/>
        <end position="403"/>
    </location>
</feature>
<keyword evidence="8" id="KW-0812">Transmembrane</keyword>
<dbReference type="GO" id="GO:0007094">
    <property type="term" value="P:mitotic spindle assembly checkpoint signaling"/>
    <property type="evidence" value="ECO:0007669"/>
    <property type="project" value="TreeGrafter"/>
</dbReference>
<evidence type="ECO:0000256" key="8">
    <source>
        <dbReference type="SAM" id="Phobius"/>
    </source>
</evidence>
<accession>A0A9P5BG43</accession>
<feature type="transmembrane region" description="Helical" evidence="8">
    <location>
        <begin position="173"/>
        <end position="194"/>
    </location>
</feature>
<dbReference type="SUPFAM" id="SSF56019">
    <property type="entry name" value="The spindle assembly checkpoint protein mad2"/>
    <property type="match status" value="1"/>
</dbReference>
<feature type="transmembrane region" description="Helical" evidence="8">
    <location>
        <begin position="251"/>
        <end position="273"/>
    </location>
</feature>
<dbReference type="GO" id="GO:0000776">
    <property type="term" value="C:kinetochore"/>
    <property type="evidence" value="ECO:0007669"/>
    <property type="project" value="TreeGrafter"/>
</dbReference>
<reference evidence="10" key="1">
    <citation type="submission" date="2020-01" db="EMBL/GenBank/DDBJ databases">
        <title>Identification and distribution of gene clusters putatively required for synthesis of sphingolipid metabolism inhibitors in phylogenetically diverse species of the filamentous fungus Fusarium.</title>
        <authorList>
            <person name="Kim H.-S."/>
            <person name="Busman M."/>
            <person name="Brown D.W."/>
            <person name="Divon H."/>
            <person name="Uhlig S."/>
            <person name="Proctor R.H."/>
        </authorList>
    </citation>
    <scope>NUCLEOTIDE SEQUENCE</scope>
    <source>
        <strain evidence="10">NRRL 31653</strain>
    </source>
</reference>
<dbReference type="InterPro" id="IPR036570">
    <property type="entry name" value="HORMA_dom_sf"/>
</dbReference>
<name>A0A9P5BG43_9HYPO</name>
<proteinExistence type="inferred from homology"/>
<evidence type="ECO:0000259" key="9">
    <source>
        <dbReference type="PROSITE" id="PS50815"/>
    </source>
</evidence>
<protein>
    <submittedName>
        <fullName evidence="10">Mitotic spindle assembly checkpoint MAD2</fullName>
    </submittedName>
</protein>
<dbReference type="GO" id="GO:0033597">
    <property type="term" value="C:mitotic checkpoint complex"/>
    <property type="evidence" value="ECO:0007669"/>
    <property type="project" value="UniProtKB-ARBA"/>
</dbReference>
<keyword evidence="8" id="KW-1133">Transmembrane helix</keyword>
<dbReference type="InterPro" id="IPR003511">
    <property type="entry name" value="HORMA_dom"/>
</dbReference>
<dbReference type="EMBL" id="LUFC02000121">
    <property type="protein sequence ID" value="KAF4501551.1"/>
    <property type="molecule type" value="Genomic_DNA"/>
</dbReference>
<dbReference type="AlphaFoldDB" id="A0A9P5BG43"/>
<feature type="transmembrane region" description="Helical" evidence="8">
    <location>
        <begin position="119"/>
        <end position="139"/>
    </location>
</feature>
<dbReference type="PANTHER" id="PTHR11842:SF11">
    <property type="entry name" value="MITOTIC SPINDLE ASSEMBLY CHECKPOINT PROTEIN MAD2A"/>
    <property type="match status" value="1"/>
</dbReference>
<evidence type="ECO:0000313" key="10">
    <source>
        <dbReference type="EMBL" id="KAF4501551.1"/>
    </source>
</evidence>
<dbReference type="InterPro" id="IPR045091">
    <property type="entry name" value="Mad2-like"/>
</dbReference>